<dbReference type="OrthoDB" id="1359750at2"/>
<name>A0A1G7BDK7_NIADE</name>
<evidence type="ECO:0008006" key="3">
    <source>
        <dbReference type="Google" id="ProtNLM"/>
    </source>
</evidence>
<evidence type="ECO:0000313" key="1">
    <source>
        <dbReference type="EMBL" id="SDE25101.1"/>
    </source>
</evidence>
<organism evidence="1 2">
    <name type="scientific">Niabella drilacis (strain DSM 25811 / CCM 8410 / CCUG 62505 / LMG 26954 / E90)</name>
    <dbReference type="NCBI Taxonomy" id="1285928"/>
    <lineage>
        <taxon>Bacteria</taxon>
        <taxon>Pseudomonadati</taxon>
        <taxon>Bacteroidota</taxon>
        <taxon>Chitinophagia</taxon>
        <taxon>Chitinophagales</taxon>
        <taxon>Chitinophagaceae</taxon>
        <taxon>Niabella</taxon>
    </lineage>
</organism>
<evidence type="ECO:0000313" key="2">
    <source>
        <dbReference type="Proteomes" id="UP000198757"/>
    </source>
</evidence>
<proteinExistence type="predicted"/>
<sequence>MCTVSDKLKLCTCKTENVEQLKHSWILYKYHKSEVILMGEPMLPQEYEIGKENEEYNKKKLETLLNERNCFDVDLTINNKDILELNFSCTSKANPDRTIHLVYEFIYKKDKWTVSEYDPFNTDKLQKQQGKIKTSFTKFQTNE</sequence>
<protein>
    <recommendedName>
        <fullName evidence="3">DUF4348 domain-containing protein</fullName>
    </recommendedName>
</protein>
<gene>
    <name evidence="1" type="ORF">SAMN04487894_12914</name>
</gene>
<dbReference type="Proteomes" id="UP000198757">
    <property type="component" value="Unassembled WGS sequence"/>
</dbReference>
<dbReference type="EMBL" id="FMZO01000029">
    <property type="protein sequence ID" value="SDE25101.1"/>
    <property type="molecule type" value="Genomic_DNA"/>
</dbReference>
<dbReference type="AlphaFoldDB" id="A0A1G7BDK7"/>
<dbReference type="RefSeq" id="WP_090393522.1">
    <property type="nucleotide sequence ID" value="NZ_FMZO01000029.1"/>
</dbReference>
<reference evidence="2" key="1">
    <citation type="submission" date="2016-10" db="EMBL/GenBank/DDBJ databases">
        <authorList>
            <person name="Varghese N."/>
            <person name="Submissions S."/>
        </authorList>
    </citation>
    <scope>NUCLEOTIDE SEQUENCE [LARGE SCALE GENOMIC DNA]</scope>
    <source>
        <strain evidence="2">DSM 25811 / CCM 8410 / LMG 26954 / E90</strain>
    </source>
</reference>
<accession>A0A1G7BDK7</accession>
<keyword evidence="2" id="KW-1185">Reference proteome</keyword>